<protein>
    <submittedName>
        <fullName evidence="2">Uncharacterized protein</fullName>
    </submittedName>
</protein>
<feature type="chain" id="PRO_5002911542" evidence="1">
    <location>
        <begin position="21"/>
        <end position="158"/>
    </location>
</feature>
<sequence length="158" mass="19335">MFSNIFFFIFFHSMVMYCKCKRLEFLRSSKTAKEYLTGKNVADKSLLYTFEDHNLFIKRSEEKWTAREDLNEVENVLEQKSKYAYHLVSTQIWTIKLKLLKEVKTINRYRESKNNLTDMIEEAEYQRFKFYKTLTSEDRIYRLVRAMDKEREICRILD</sequence>
<organism evidence="2">
    <name type="scientific">Schistosoma japonicum</name>
    <name type="common">Blood fluke</name>
    <dbReference type="NCBI Taxonomy" id="6182"/>
    <lineage>
        <taxon>Eukaryota</taxon>
        <taxon>Metazoa</taxon>
        <taxon>Spiralia</taxon>
        <taxon>Lophotrochozoa</taxon>
        <taxon>Platyhelminthes</taxon>
        <taxon>Trematoda</taxon>
        <taxon>Digenea</taxon>
        <taxon>Strigeidida</taxon>
        <taxon>Schistosomatoidea</taxon>
        <taxon>Schistosomatidae</taxon>
        <taxon>Schistosoma</taxon>
    </lineage>
</organism>
<reference evidence="2" key="1">
    <citation type="journal article" date="2009" name="Nature">
        <title>The Schistosoma japonicum genome reveals features of host-parasite interplay.</title>
        <authorList>
            <person name="Liu F."/>
            <person name="Zhou Y."/>
            <person name="Wang Z.Q."/>
            <person name="Lu G."/>
            <person name="Zheng H."/>
            <person name="Brindley P.J."/>
            <person name="McManus D.P."/>
            <person name="Blair D."/>
            <person name="Zhang Q.H."/>
            <person name="Zhong Y."/>
            <person name="Wang S."/>
            <person name="Han Z.G."/>
            <person name="Chen Z."/>
        </authorList>
    </citation>
    <scope>NUCLEOTIDE SEQUENCE</scope>
    <source>
        <strain evidence="2">Anhui</strain>
    </source>
</reference>
<reference evidence="2" key="2">
    <citation type="submission" date="2009-03" db="EMBL/GenBank/DDBJ databases">
        <authorList>
            <person name="Gang L."/>
        </authorList>
    </citation>
    <scope>NUCLEOTIDE SEQUENCE</scope>
    <source>
        <strain evidence="2">Anhui</strain>
    </source>
</reference>
<accession>C1L7P1</accession>
<dbReference type="AlphaFoldDB" id="C1L7P1"/>
<name>C1L7P1_SCHJA</name>
<evidence type="ECO:0000313" key="2">
    <source>
        <dbReference type="EMBL" id="CAX70719.1"/>
    </source>
</evidence>
<feature type="signal peptide" evidence="1">
    <location>
        <begin position="1"/>
        <end position="20"/>
    </location>
</feature>
<proteinExistence type="evidence at transcript level"/>
<evidence type="ECO:0000256" key="1">
    <source>
        <dbReference type="SAM" id="SignalP"/>
    </source>
</evidence>
<keyword evidence="1" id="KW-0732">Signal</keyword>
<dbReference type="EMBL" id="FN314987">
    <property type="protein sequence ID" value="CAX70719.1"/>
    <property type="molecule type" value="mRNA"/>
</dbReference>